<dbReference type="InterPro" id="IPR045886">
    <property type="entry name" value="ThiF/MoeB/HesA"/>
</dbReference>
<reference evidence="2" key="1">
    <citation type="submission" date="2025-08" db="UniProtKB">
        <authorList>
            <consortium name="Ensembl"/>
        </authorList>
    </citation>
    <scope>IDENTIFICATION</scope>
</reference>
<dbReference type="Pfam" id="PF00899">
    <property type="entry name" value="ThiF"/>
    <property type="match status" value="1"/>
</dbReference>
<dbReference type="Proteomes" id="UP000694427">
    <property type="component" value="Unplaced"/>
</dbReference>
<accession>A0A8C1P951</accession>
<proteinExistence type="predicted"/>
<reference evidence="2" key="2">
    <citation type="submission" date="2025-09" db="UniProtKB">
        <authorList>
            <consortium name="Ensembl"/>
        </authorList>
    </citation>
    <scope>IDENTIFICATION</scope>
</reference>
<dbReference type="GO" id="GO:0005737">
    <property type="term" value="C:cytoplasm"/>
    <property type="evidence" value="ECO:0007669"/>
    <property type="project" value="TreeGrafter"/>
</dbReference>
<dbReference type="AlphaFoldDB" id="A0A8C1P951"/>
<feature type="domain" description="THIF-type NAD/FAD binding fold" evidence="1">
    <location>
        <begin position="8"/>
        <end position="48"/>
    </location>
</feature>
<dbReference type="GO" id="GO:0019948">
    <property type="term" value="F:SUMO activating enzyme activity"/>
    <property type="evidence" value="ECO:0007669"/>
    <property type="project" value="TreeGrafter"/>
</dbReference>
<dbReference type="GO" id="GO:0016925">
    <property type="term" value="P:protein sumoylation"/>
    <property type="evidence" value="ECO:0007669"/>
    <property type="project" value="TreeGrafter"/>
</dbReference>
<dbReference type="GO" id="GO:0031510">
    <property type="term" value="C:SUMO activating enzyme complex"/>
    <property type="evidence" value="ECO:0007669"/>
    <property type="project" value="TreeGrafter"/>
</dbReference>
<dbReference type="InterPro" id="IPR035985">
    <property type="entry name" value="Ubiquitin-activating_enz"/>
</dbReference>
<organism evidence="2 3">
    <name type="scientific">Cyprinus carpio</name>
    <name type="common">Common carp</name>
    <dbReference type="NCBI Taxonomy" id="7962"/>
    <lineage>
        <taxon>Eukaryota</taxon>
        <taxon>Metazoa</taxon>
        <taxon>Chordata</taxon>
        <taxon>Craniata</taxon>
        <taxon>Vertebrata</taxon>
        <taxon>Euteleostomi</taxon>
        <taxon>Actinopterygii</taxon>
        <taxon>Neopterygii</taxon>
        <taxon>Teleostei</taxon>
        <taxon>Ostariophysi</taxon>
        <taxon>Cypriniformes</taxon>
        <taxon>Cyprinidae</taxon>
        <taxon>Cyprininae</taxon>
        <taxon>Cyprinus</taxon>
    </lineage>
</organism>
<dbReference type="SUPFAM" id="SSF69572">
    <property type="entry name" value="Activating enzymes of the ubiquitin-like proteins"/>
    <property type="match status" value="1"/>
</dbReference>
<protein>
    <recommendedName>
        <fullName evidence="1">THIF-type NAD/FAD binding fold domain-containing protein</fullName>
    </recommendedName>
</protein>
<dbReference type="PANTHER" id="PTHR10953:SF5">
    <property type="entry name" value="SUMO-ACTIVATING ENZYME SUBUNIT 2"/>
    <property type="match status" value="1"/>
</dbReference>
<keyword evidence="3" id="KW-1185">Reference proteome</keyword>
<evidence type="ECO:0000313" key="2">
    <source>
        <dbReference type="Ensembl" id="ENSCCRP00010101879.1"/>
    </source>
</evidence>
<sequence>MAQLVGPLRKELADSLSSCRVLVVGAGGIGCELLKNLVLAGFKNIEVVSWRKADSLCAASIRPHCHRSSLITL</sequence>
<dbReference type="Ensembl" id="ENSCCRT00010113157.1">
    <property type="protein sequence ID" value="ENSCCRP00010101879.1"/>
    <property type="gene ID" value="ENSCCRG00010044832.1"/>
</dbReference>
<evidence type="ECO:0000259" key="1">
    <source>
        <dbReference type="Pfam" id="PF00899"/>
    </source>
</evidence>
<dbReference type="InterPro" id="IPR000594">
    <property type="entry name" value="ThiF_NAD_FAD-bd"/>
</dbReference>
<dbReference type="Gene3D" id="3.40.50.720">
    <property type="entry name" value="NAD(P)-binding Rossmann-like Domain"/>
    <property type="match status" value="1"/>
</dbReference>
<evidence type="ECO:0000313" key="3">
    <source>
        <dbReference type="Proteomes" id="UP000694427"/>
    </source>
</evidence>
<name>A0A8C1P951_CYPCA</name>
<dbReference type="PANTHER" id="PTHR10953">
    <property type="entry name" value="UBIQUITIN-ACTIVATING ENZYME E1"/>
    <property type="match status" value="1"/>
</dbReference>